<dbReference type="GO" id="GO:0000139">
    <property type="term" value="C:Golgi membrane"/>
    <property type="evidence" value="ECO:0007669"/>
    <property type="project" value="UniProtKB-SubCell"/>
</dbReference>
<name>W2QQF8_PHYN3</name>
<sequence>MMVLFWATVLLCSVGAAATSLHDSNSAPYNVNIPLASDPVSSIEVVHPAHGAIEKAPVGFDTQINIRPKGAKLFAAQYKNAVVCVEVNGVVVDCSQIGKSEFRYHQVGSCTVRAYLTRSGSLNAGNQMFDFESAPISFTLMNEPDYDELIARAIRNNEAQHRPGFRQSLIEWANLQRKRPDGDILKRLEIAEPSRRNNTAVQRDLLLLVGVRTAVVSHFSFRQAIRETWASKSALPEGVKVIFLGCRPFATALEDEVDKLTEEAKLRAIWEAIELEKRVYRDLMTDELDCEDSYFRLADKTKQFLHFAATRYPTAKFVMVADDDLYLRLDKISARLQHQSKRYYAGPVRAIEDATKQRPIRDPESRNVLSRGQYSLNELPPYALGANFFLSMDCVEFVAKNSGRLRDLGGMDDISVALWMLIMQVHPKPFNGLKYLNSGTCRDDLASLSDLTESAIRVIHANIQQQRRFCHDFQRNVWLRQDIGAPAEGQPRLLSFDRENVYFDFTIPTPTESWAGQLMITVSTKTRAGVKVSFFPANETFHHTFLRKVCVQVQLNFPSAITTCAGIRNQIRTQLLELYVKLAANTSVDPLQLKQWKVAFEQT</sequence>
<dbReference type="VEuPathDB" id="FungiDB:PPTG_07360"/>
<evidence type="ECO:0000256" key="5">
    <source>
        <dbReference type="ARBA" id="ARBA00022692"/>
    </source>
</evidence>
<evidence type="ECO:0000256" key="6">
    <source>
        <dbReference type="ARBA" id="ARBA00022968"/>
    </source>
</evidence>
<dbReference type="GO" id="GO:0016758">
    <property type="term" value="F:hexosyltransferase activity"/>
    <property type="evidence" value="ECO:0007669"/>
    <property type="project" value="InterPro"/>
</dbReference>
<evidence type="ECO:0000256" key="3">
    <source>
        <dbReference type="ARBA" id="ARBA00022676"/>
    </source>
</evidence>
<keyword evidence="8" id="KW-0333">Golgi apparatus</keyword>
<feature type="signal peptide" evidence="10">
    <location>
        <begin position="1"/>
        <end position="18"/>
    </location>
</feature>
<evidence type="ECO:0008006" key="13">
    <source>
        <dbReference type="Google" id="ProtNLM"/>
    </source>
</evidence>
<dbReference type="Gene3D" id="3.90.550.50">
    <property type="match status" value="1"/>
</dbReference>
<accession>W2QQF8</accession>
<dbReference type="AlphaFoldDB" id="W2QQF8"/>
<evidence type="ECO:0000313" key="12">
    <source>
        <dbReference type="Proteomes" id="UP000018817"/>
    </source>
</evidence>
<dbReference type="InterPro" id="IPR002659">
    <property type="entry name" value="Glyco_trans_31"/>
</dbReference>
<dbReference type="Proteomes" id="UP000018817">
    <property type="component" value="Unassembled WGS sequence"/>
</dbReference>
<comment type="similarity">
    <text evidence="2">Belongs to the glycosyltransferase 31 family.</text>
</comment>
<keyword evidence="7" id="KW-1133">Transmembrane helix</keyword>
<reference evidence="11 12" key="2">
    <citation type="submission" date="2013-11" db="EMBL/GenBank/DDBJ databases">
        <title>The Genome Sequence of Phytophthora parasitica INRA-310.</title>
        <authorList>
            <consortium name="The Broad Institute Genomics Platform"/>
            <person name="Russ C."/>
            <person name="Tyler B."/>
            <person name="Panabieres F."/>
            <person name="Shan W."/>
            <person name="Tripathy S."/>
            <person name="Grunwald N."/>
            <person name="Machado M."/>
            <person name="Johnson C.S."/>
            <person name="Arredondo F."/>
            <person name="Hong C."/>
            <person name="Coffey M."/>
            <person name="Young S.K."/>
            <person name="Zeng Q."/>
            <person name="Gargeya S."/>
            <person name="Fitzgerald M."/>
            <person name="Abouelleil A."/>
            <person name="Alvarado L."/>
            <person name="Chapman S.B."/>
            <person name="Gainer-Dewar J."/>
            <person name="Goldberg J."/>
            <person name="Griggs A."/>
            <person name="Gujja S."/>
            <person name="Hansen M."/>
            <person name="Howarth C."/>
            <person name="Imamovic A."/>
            <person name="Ireland A."/>
            <person name="Larimer J."/>
            <person name="McCowan C."/>
            <person name="Murphy C."/>
            <person name="Pearson M."/>
            <person name="Poon T.W."/>
            <person name="Priest M."/>
            <person name="Roberts A."/>
            <person name="Saif S."/>
            <person name="Shea T."/>
            <person name="Sykes S."/>
            <person name="Wortman J."/>
            <person name="Nusbaum C."/>
            <person name="Birren B."/>
        </authorList>
    </citation>
    <scope>NUCLEOTIDE SEQUENCE [LARGE SCALE GENOMIC DNA]</scope>
    <source>
        <strain evidence="11 12">INRA-310</strain>
    </source>
</reference>
<feature type="chain" id="PRO_5004823515" description="Galectin domain-containing protein" evidence="10">
    <location>
        <begin position="19"/>
        <end position="603"/>
    </location>
</feature>
<dbReference type="EMBL" id="KI669571">
    <property type="protein sequence ID" value="ETN15191.1"/>
    <property type="molecule type" value="Genomic_DNA"/>
</dbReference>
<keyword evidence="6" id="KW-0735">Signal-anchor</keyword>
<proteinExistence type="inferred from homology"/>
<evidence type="ECO:0000256" key="4">
    <source>
        <dbReference type="ARBA" id="ARBA00022679"/>
    </source>
</evidence>
<evidence type="ECO:0000256" key="9">
    <source>
        <dbReference type="ARBA" id="ARBA00023136"/>
    </source>
</evidence>
<dbReference type="Pfam" id="PF01762">
    <property type="entry name" value="Galactosyl_T"/>
    <property type="match status" value="1"/>
</dbReference>
<comment type="subcellular location">
    <subcellularLocation>
        <location evidence="1">Golgi apparatus membrane</location>
        <topology evidence="1">Single-pass type II membrane protein</topology>
    </subcellularLocation>
</comment>
<evidence type="ECO:0000256" key="7">
    <source>
        <dbReference type="ARBA" id="ARBA00022989"/>
    </source>
</evidence>
<evidence type="ECO:0000256" key="1">
    <source>
        <dbReference type="ARBA" id="ARBA00004323"/>
    </source>
</evidence>
<dbReference type="STRING" id="761204.W2QQF8"/>
<reference evidence="12" key="1">
    <citation type="submission" date="2011-12" db="EMBL/GenBank/DDBJ databases">
        <authorList>
            <consortium name="The Broad Institute Genome Sequencing Platform"/>
            <person name="Russ C."/>
            <person name="Tyler B."/>
            <person name="Panabieres F."/>
            <person name="Shan W."/>
            <person name="Tripathy S."/>
            <person name="Grunwald N."/>
            <person name="Machado M."/>
            <person name="Young S.K."/>
            <person name="Zeng Q."/>
            <person name="Gargeya S."/>
            <person name="Fitzgerald M."/>
            <person name="Haas B."/>
            <person name="Abouelleil A."/>
            <person name="Alvarado L."/>
            <person name="Arachchi H.M."/>
            <person name="Berlin A."/>
            <person name="Chapman S.B."/>
            <person name="Gearin G."/>
            <person name="Goldberg J."/>
            <person name="Griggs A."/>
            <person name="Gujja S."/>
            <person name="Hansen M."/>
            <person name="Heiman D."/>
            <person name="Howarth C."/>
            <person name="Larimer J."/>
            <person name="Lui A."/>
            <person name="MacDonald P.J.P."/>
            <person name="McCowen C."/>
            <person name="Montmayeur A."/>
            <person name="Murphy C."/>
            <person name="Neiman D."/>
            <person name="Pearson M."/>
            <person name="Priest M."/>
            <person name="Roberts A."/>
            <person name="Saif S."/>
            <person name="Shea T."/>
            <person name="Sisk P."/>
            <person name="Stolte C."/>
            <person name="Sykes S."/>
            <person name="Wortman J."/>
            <person name="Nusbaum C."/>
            <person name="Birren B."/>
        </authorList>
    </citation>
    <scope>NUCLEOTIDE SEQUENCE [LARGE SCALE GENOMIC DNA]</scope>
    <source>
        <strain evidence="12">INRA-310</strain>
    </source>
</reference>
<dbReference type="PANTHER" id="PTHR11214:SF3">
    <property type="entry name" value="BETA-1,3-GALACTOSYLTRANSFERASE 6"/>
    <property type="match status" value="1"/>
</dbReference>
<protein>
    <recommendedName>
        <fullName evidence="13">Galectin domain-containing protein</fullName>
    </recommendedName>
</protein>
<keyword evidence="3" id="KW-0328">Glycosyltransferase</keyword>
<keyword evidence="4" id="KW-0808">Transferase</keyword>
<gene>
    <name evidence="11" type="ORF">PPTG_07360</name>
</gene>
<dbReference type="PANTHER" id="PTHR11214">
    <property type="entry name" value="BETA-1,3-N-ACETYLGLUCOSAMINYLTRANSFERASE"/>
    <property type="match status" value="1"/>
</dbReference>
<organism evidence="11 12">
    <name type="scientific">Phytophthora nicotianae (strain INRA-310)</name>
    <name type="common">Phytophthora parasitica</name>
    <dbReference type="NCBI Taxonomy" id="761204"/>
    <lineage>
        <taxon>Eukaryota</taxon>
        <taxon>Sar</taxon>
        <taxon>Stramenopiles</taxon>
        <taxon>Oomycota</taxon>
        <taxon>Peronosporomycetes</taxon>
        <taxon>Peronosporales</taxon>
        <taxon>Peronosporaceae</taxon>
        <taxon>Phytophthora</taxon>
    </lineage>
</organism>
<keyword evidence="9" id="KW-0472">Membrane</keyword>
<keyword evidence="5" id="KW-0812">Transmembrane</keyword>
<keyword evidence="10" id="KW-0732">Signal</keyword>
<dbReference type="GeneID" id="20177249"/>
<evidence type="ECO:0000256" key="10">
    <source>
        <dbReference type="SAM" id="SignalP"/>
    </source>
</evidence>
<dbReference type="OrthoDB" id="5957813at2759"/>
<dbReference type="OMA" id="FPANETF"/>
<evidence type="ECO:0000256" key="2">
    <source>
        <dbReference type="ARBA" id="ARBA00008661"/>
    </source>
</evidence>
<evidence type="ECO:0000256" key="8">
    <source>
        <dbReference type="ARBA" id="ARBA00023034"/>
    </source>
</evidence>
<dbReference type="RefSeq" id="XP_008899790.1">
    <property type="nucleotide sequence ID" value="XM_008901542.1"/>
</dbReference>
<evidence type="ECO:0000313" key="11">
    <source>
        <dbReference type="EMBL" id="ETN15191.1"/>
    </source>
</evidence>